<dbReference type="eggNOG" id="COG5403">
    <property type="taxonomic scope" value="Bacteria"/>
</dbReference>
<reference evidence="2 3" key="1">
    <citation type="journal article" date="2011" name="J. Bacteriol.">
        <title>Complete genome sequence of Polymorphum gilvum SL003B-26A1T, a crude oil-degrading bacterium from oil-polluted saline soil.</title>
        <authorList>
            <person name="Li S.G."/>
            <person name="Tang Y.Q."/>
            <person name="Nie Y."/>
            <person name="Cai M."/>
            <person name="Wu X.L."/>
        </authorList>
    </citation>
    <scope>NUCLEOTIDE SEQUENCE [LARGE SCALE GENOMIC DNA]</scope>
    <source>
        <strain evidence="3">LMG 25793 / CGMCC 1.9160 / SL003B-26A1</strain>
    </source>
</reference>
<gene>
    <name evidence="2" type="ordered locus">SL003B_3489</name>
</gene>
<dbReference type="PATRIC" id="fig|991905.3.peg.3603"/>
<evidence type="ECO:0000313" key="2">
    <source>
        <dbReference type="EMBL" id="ADZ71911.1"/>
    </source>
</evidence>
<dbReference type="EMBL" id="CP002568">
    <property type="protein sequence ID" value="ADZ71911.1"/>
    <property type="molecule type" value="Genomic_DNA"/>
</dbReference>
<dbReference type="AlphaFoldDB" id="F2J0W5"/>
<organism evidence="2 3">
    <name type="scientific">Polymorphum gilvum (strain LMG 25793 / CGMCC 1.9160 / SL003B-26A1)</name>
    <dbReference type="NCBI Taxonomy" id="991905"/>
    <lineage>
        <taxon>Bacteria</taxon>
        <taxon>Pseudomonadati</taxon>
        <taxon>Pseudomonadota</taxon>
        <taxon>Alphaproteobacteria</taxon>
        <taxon>Rhodobacterales</taxon>
        <taxon>Paracoccaceae</taxon>
        <taxon>Polymorphum</taxon>
    </lineage>
</organism>
<dbReference type="STRING" id="991905.SL003B_3489"/>
<feature type="compositionally biased region" description="Low complexity" evidence="1">
    <location>
        <begin position="197"/>
        <end position="231"/>
    </location>
</feature>
<dbReference type="OrthoDB" id="7675570at2"/>
<accession>F2J0W5</accession>
<feature type="region of interest" description="Disordered" evidence="1">
    <location>
        <begin position="173"/>
        <end position="234"/>
    </location>
</feature>
<proteinExistence type="predicted"/>
<evidence type="ECO:0008006" key="4">
    <source>
        <dbReference type="Google" id="ProtNLM"/>
    </source>
</evidence>
<dbReference type="HOGENOM" id="CLU_1101748_0_0_5"/>
<evidence type="ECO:0000313" key="3">
    <source>
        <dbReference type="Proteomes" id="UP000008130"/>
    </source>
</evidence>
<dbReference type="RefSeq" id="WP_013654220.1">
    <property type="nucleotide sequence ID" value="NC_015259.1"/>
</dbReference>
<evidence type="ECO:0000256" key="1">
    <source>
        <dbReference type="SAM" id="MobiDB-lite"/>
    </source>
</evidence>
<dbReference type="Proteomes" id="UP000008130">
    <property type="component" value="Chromosome"/>
</dbReference>
<keyword evidence="3" id="KW-1185">Reference proteome</keyword>
<dbReference type="Pfam" id="PF06078">
    <property type="entry name" value="DUF937"/>
    <property type="match status" value="1"/>
</dbReference>
<name>F2J0W5_POLGS</name>
<dbReference type="KEGG" id="pgv:SL003B_3489"/>
<feature type="compositionally biased region" description="Basic and acidic residues" evidence="1">
    <location>
        <begin position="177"/>
        <end position="195"/>
    </location>
</feature>
<sequence>MNDTSGFPFALDPAAVLETMRSRYGWGETEVGRAMAALLPAAFAGLKHNTATPDAFRDFMAAVGGRAETAGGDRQPPLAFFFGPQNVQRAVADHVAAMTGLQRDAIAALMPVAATLAMGNVARSFVHGPARDLLDAFLAGYARGRPKPVPNPAAMMASYSEAIQSFWSGFLGAPQGRKAEAPTPRTREEGKDRTGEPAAAKAATARPPGRARADEATPPAEAAPAVETPLPSERDFSTLLDDWMAAGRSLQTSQWKTFEALFDRAGDPPRPTDAD</sequence>
<protein>
    <recommendedName>
        <fullName evidence="4">DUF937 domain-containing protein</fullName>
    </recommendedName>
</protein>
<dbReference type="InterPro" id="IPR009282">
    <property type="entry name" value="DUF937"/>
</dbReference>